<protein>
    <submittedName>
        <fullName evidence="2">Uncharacterized protein</fullName>
    </submittedName>
</protein>
<proteinExistence type="predicted"/>
<keyword evidence="1" id="KW-1133">Transmembrane helix</keyword>
<organism evidence="2 3">
    <name type="scientific">Brassica campestris</name>
    <name type="common">Field mustard</name>
    <dbReference type="NCBI Taxonomy" id="3711"/>
    <lineage>
        <taxon>Eukaryota</taxon>
        <taxon>Viridiplantae</taxon>
        <taxon>Streptophyta</taxon>
        <taxon>Embryophyta</taxon>
        <taxon>Tracheophyta</taxon>
        <taxon>Spermatophyta</taxon>
        <taxon>Magnoliopsida</taxon>
        <taxon>eudicotyledons</taxon>
        <taxon>Gunneridae</taxon>
        <taxon>Pentapetalae</taxon>
        <taxon>rosids</taxon>
        <taxon>malvids</taxon>
        <taxon>Brassicales</taxon>
        <taxon>Brassicaceae</taxon>
        <taxon>Brassiceae</taxon>
        <taxon>Brassica</taxon>
    </lineage>
</organism>
<gene>
    <name evidence="2" type="ORF">BRAPAZ1V2_A01P19950.2</name>
</gene>
<keyword evidence="1" id="KW-0472">Membrane</keyword>
<dbReference type="AlphaFoldDB" id="A0A8D9GX16"/>
<name>A0A8D9GX16_BRACM</name>
<reference evidence="2 3" key="1">
    <citation type="submission" date="2021-07" db="EMBL/GenBank/DDBJ databases">
        <authorList>
            <consortium name="Genoscope - CEA"/>
            <person name="William W."/>
        </authorList>
    </citation>
    <scope>NUCLEOTIDE SEQUENCE [LARGE SCALE GENOMIC DNA]</scope>
</reference>
<dbReference type="EMBL" id="LS974617">
    <property type="protein sequence ID" value="CAG7887919.1"/>
    <property type="molecule type" value="Genomic_DNA"/>
</dbReference>
<evidence type="ECO:0000256" key="1">
    <source>
        <dbReference type="SAM" id="Phobius"/>
    </source>
</evidence>
<evidence type="ECO:0000313" key="3">
    <source>
        <dbReference type="Proteomes" id="UP000694005"/>
    </source>
</evidence>
<evidence type="ECO:0000313" key="2">
    <source>
        <dbReference type="EMBL" id="CAG7887919.1"/>
    </source>
</evidence>
<accession>A0A8D9GX16</accession>
<feature type="transmembrane region" description="Helical" evidence="1">
    <location>
        <begin position="6"/>
        <end position="30"/>
    </location>
</feature>
<feature type="non-terminal residue" evidence="2">
    <location>
        <position position="1"/>
    </location>
</feature>
<keyword evidence="1" id="KW-0812">Transmembrane</keyword>
<dbReference type="Gramene" id="A01p19950.2_BraZ1">
    <property type="protein sequence ID" value="A01p19950.2_BraZ1.CDS.1"/>
    <property type="gene ID" value="A01g19950.2_BraZ1"/>
</dbReference>
<sequence length="44" mass="5159">SFYFSFLYLVLIPVIGSGLVFVLLVCVFIWEERNLFLFSCLTHL</sequence>
<dbReference type="Proteomes" id="UP000694005">
    <property type="component" value="Chromosome A01"/>
</dbReference>